<comment type="similarity">
    <text evidence="1">Belongs to the MOG1 family.</text>
</comment>
<feature type="region of interest" description="Disordered" evidence="4">
    <location>
        <begin position="131"/>
        <end position="155"/>
    </location>
</feature>
<keyword evidence="3" id="KW-0653">Protein transport</keyword>
<gene>
    <name evidence="5" type="ORF">T310_4694</name>
</gene>
<dbReference type="GO" id="GO:0005634">
    <property type="term" value="C:nucleus"/>
    <property type="evidence" value="ECO:0007669"/>
    <property type="project" value="TreeGrafter"/>
</dbReference>
<dbReference type="RefSeq" id="XP_013327865.1">
    <property type="nucleotide sequence ID" value="XM_013472411.1"/>
</dbReference>
<evidence type="ECO:0000256" key="4">
    <source>
        <dbReference type="SAM" id="MobiDB-lite"/>
    </source>
</evidence>
<comment type="caution">
    <text evidence="5">The sequence shown here is derived from an EMBL/GenBank/DDBJ whole genome shotgun (WGS) entry which is preliminary data.</text>
</comment>
<proteinExistence type="inferred from homology"/>
<keyword evidence="6" id="KW-1185">Reference proteome</keyword>
<evidence type="ECO:0000256" key="3">
    <source>
        <dbReference type="ARBA" id="ARBA00022927"/>
    </source>
</evidence>
<reference evidence="5 6" key="1">
    <citation type="submission" date="2015-04" db="EMBL/GenBank/DDBJ databases">
        <authorList>
            <person name="Heijne W.H."/>
            <person name="Fedorova N.D."/>
            <person name="Nierman W.C."/>
            <person name="Vollebregt A.W."/>
            <person name="Zhao Z."/>
            <person name="Wu L."/>
            <person name="Kumar M."/>
            <person name="Stam H."/>
            <person name="van den Berg M.A."/>
            <person name="Pel H.J."/>
        </authorList>
    </citation>
    <scope>NUCLEOTIDE SEQUENCE [LARGE SCALE GENOMIC DNA]</scope>
    <source>
        <strain evidence="5 6">CBS 393.64</strain>
    </source>
</reference>
<dbReference type="GO" id="GO:0006606">
    <property type="term" value="P:protein import into nucleus"/>
    <property type="evidence" value="ECO:0007669"/>
    <property type="project" value="TreeGrafter"/>
</dbReference>
<evidence type="ECO:0000313" key="6">
    <source>
        <dbReference type="Proteomes" id="UP000053958"/>
    </source>
</evidence>
<dbReference type="PANTHER" id="PTHR15837:SF0">
    <property type="entry name" value="RAN GUANINE NUCLEOTIDE RELEASE FACTOR"/>
    <property type="match status" value="1"/>
</dbReference>
<keyword evidence="2" id="KW-0813">Transport</keyword>
<dbReference type="SUPFAM" id="SSF55724">
    <property type="entry name" value="Mog1p/PsbP-like"/>
    <property type="match status" value="1"/>
</dbReference>
<dbReference type="OrthoDB" id="10255285at2759"/>
<evidence type="ECO:0000256" key="1">
    <source>
        <dbReference type="ARBA" id="ARBA00010307"/>
    </source>
</evidence>
<evidence type="ECO:0000313" key="5">
    <source>
        <dbReference type="EMBL" id="KKA21253.1"/>
    </source>
</evidence>
<dbReference type="GO" id="GO:0005085">
    <property type="term" value="F:guanyl-nucleotide exchange factor activity"/>
    <property type="evidence" value="ECO:0007669"/>
    <property type="project" value="TreeGrafter"/>
</dbReference>
<name>A0A0F4YUF7_RASE3</name>
<dbReference type="EMBL" id="LASV01000192">
    <property type="protein sequence ID" value="KKA21253.1"/>
    <property type="molecule type" value="Genomic_DNA"/>
</dbReference>
<sequence length="229" mass="24779">MAGISEKLFFGGAIAGACPDDWIDASNIREVPDHQEIYLSRTTLSNLIVEINERVSREQVLSMLTEQSVPPLGAHANAQTEDIAAALYHLRDICDEGDMMQVINTPQPVLLQRFNPPVPAYAGLVSFTSPKRQRGGAAPNTGGAPTSIDGDTASSSAAGPQLSTYSCHFLLVRLEAQNTDLLVFVNVPHEEFDLQGDPAALSREEELASNLLGKFVETLEVRNWGLFAC</sequence>
<feature type="compositionally biased region" description="Low complexity" evidence="4">
    <location>
        <begin position="135"/>
        <end position="146"/>
    </location>
</feature>
<protein>
    <submittedName>
        <fullName evidence="5">Ran-interacting protein Mog1</fullName>
    </submittedName>
</protein>
<accession>A0A0F4YUF7</accession>
<dbReference type="Gene3D" id="3.40.1000.10">
    <property type="entry name" value="Mog1/PsbP, alpha/beta/alpha sandwich"/>
    <property type="match status" value="1"/>
</dbReference>
<dbReference type="InterPro" id="IPR007681">
    <property type="entry name" value="Mog1"/>
</dbReference>
<dbReference type="PANTHER" id="PTHR15837">
    <property type="entry name" value="RAN GUANINE NUCLEOTIDE RELEASE FACTOR"/>
    <property type="match status" value="1"/>
</dbReference>
<dbReference type="GO" id="GO:0031267">
    <property type="term" value="F:small GTPase binding"/>
    <property type="evidence" value="ECO:0007669"/>
    <property type="project" value="TreeGrafter"/>
</dbReference>
<dbReference type="Proteomes" id="UP000053958">
    <property type="component" value="Unassembled WGS sequence"/>
</dbReference>
<dbReference type="AlphaFoldDB" id="A0A0F4YUF7"/>
<organism evidence="5 6">
    <name type="scientific">Rasamsonia emersonii (strain ATCC 16479 / CBS 393.64 / IMI 116815)</name>
    <dbReference type="NCBI Taxonomy" id="1408163"/>
    <lineage>
        <taxon>Eukaryota</taxon>
        <taxon>Fungi</taxon>
        <taxon>Dikarya</taxon>
        <taxon>Ascomycota</taxon>
        <taxon>Pezizomycotina</taxon>
        <taxon>Eurotiomycetes</taxon>
        <taxon>Eurotiomycetidae</taxon>
        <taxon>Eurotiales</taxon>
        <taxon>Trichocomaceae</taxon>
        <taxon>Rasamsonia</taxon>
    </lineage>
</organism>
<evidence type="ECO:0000256" key="2">
    <source>
        <dbReference type="ARBA" id="ARBA00022448"/>
    </source>
</evidence>
<dbReference type="GeneID" id="25317041"/>
<dbReference type="STRING" id="1408163.A0A0F4YUF7"/>
<dbReference type="Pfam" id="PF04603">
    <property type="entry name" value="Mog1"/>
    <property type="match status" value="1"/>
</dbReference>
<dbReference type="InterPro" id="IPR016123">
    <property type="entry name" value="Mog1/PsbP_a/b/a-sand"/>
</dbReference>
<dbReference type="PROSITE" id="PS51257">
    <property type="entry name" value="PROKAR_LIPOPROTEIN"/>
    <property type="match status" value="1"/>
</dbReference>